<name>A0A090NFS2_SHIDY</name>
<evidence type="ECO:0000313" key="2">
    <source>
        <dbReference type="Proteomes" id="UP000017944"/>
    </source>
</evidence>
<dbReference type="AlphaFoldDB" id="A0A090NFS2"/>
<comment type="caution">
    <text evidence="1">The sequence shown here is derived from an EMBL/GenBank/DDBJ whole genome shotgun (WGS) entry which is preliminary data.</text>
</comment>
<evidence type="ECO:0000313" key="1">
    <source>
        <dbReference type="EMBL" id="ESU78935.1"/>
    </source>
</evidence>
<dbReference type="EMBL" id="AXUT01000198">
    <property type="protein sequence ID" value="ESU78935.1"/>
    <property type="molecule type" value="Genomic_DNA"/>
</dbReference>
<protein>
    <submittedName>
        <fullName evidence="1">Uncharacterized protein</fullName>
    </submittedName>
</protein>
<accession>A0A090NFS2</accession>
<gene>
    <name evidence="1" type="ORF">WRSd3_02499</name>
</gene>
<organism evidence="1 2">
    <name type="scientific">Shigella dysenteriae WRSd3</name>
    <dbReference type="NCBI Taxonomy" id="1401327"/>
    <lineage>
        <taxon>Bacteria</taxon>
        <taxon>Pseudomonadati</taxon>
        <taxon>Pseudomonadota</taxon>
        <taxon>Gammaproteobacteria</taxon>
        <taxon>Enterobacterales</taxon>
        <taxon>Enterobacteriaceae</taxon>
        <taxon>Shigella</taxon>
    </lineage>
</organism>
<dbReference type="Proteomes" id="UP000017944">
    <property type="component" value="Unassembled WGS sequence"/>
</dbReference>
<sequence>MLVCASQLKLFNLFVSIMIQVHFCDVVWVLF</sequence>
<reference evidence="1 2" key="1">
    <citation type="submission" date="2013-10" db="EMBL/GenBank/DDBJ databases">
        <title>Draft genomes and the virulence plasmids of Sd1617 vaccine constructs: WRSd3 and WRSd5.</title>
        <authorList>
            <person name="Aksomboon Vongsawan A."/>
            <person name="Venkatesan M.M."/>
            <person name="Vaisvil B."/>
            <person name="Emel G."/>
            <person name="Kepatral V."/>
            <person name="Sethabutr O."/>
            <person name="Serichantalergs O."/>
            <person name="Mason C."/>
        </authorList>
    </citation>
    <scope>NUCLEOTIDE SEQUENCE [LARGE SCALE GENOMIC DNA]</scope>
    <source>
        <strain evidence="1 2">WRSd3</strain>
    </source>
</reference>
<proteinExistence type="predicted"/>